<gene>
    <name evidence="9" type="ORF">FNB15_09245</name>
</gene>
<evidence type="ECO:0000259" key="8">
    <source>
        <dbReference type="SMART" id="SM00833"/>
    </source>
</evidence>
<dbReference type="SUPFAM" id="SSF52540">
    <property type="entry name" value="P-loop containing nucleoside triphosphate hydrolases"/>
    <property type="match status" value="1"/>
</dbReference>
<dbReference type="Gene3D" id="3.30.1220.10">
    <property type="entry name" value="CobW-like, C-terminal domain"/>
    <property type="match status" value="1"/>
</dbReference>
<keyword evidence="3" id="KW-0143">Chaperone</keyword>
<dbReference type="InterPro" id="IPR003495">
    <property type="entry name" value="CobW/HypB/UreG_nucleotide-bd"/>
</dbReference>
<dbReference type="InterPro" id="IPR011629">
    <property type="entry name" value="CobW-like_C"/>
</dbReference>
<evidence type="ECO:0000256" key="1">
    <source>
        <dbReference type="ARBA" id="ARBA00022741"/>
    </source>
</evidence>
<dbReference type="Pfam" id="PF07683">
    <property type="entry name" value="CobW_C"/>
    <property type="match status" value="1"/>
</dbReference>
<dbReference type="GO" id="GO:0005737">
    <property type="term" value="C:cytoplasm"/>
    <property type="evidence" value="ECO:0007669"/>
    <property type="project" value="TreeGrafter"/>
</dbReference>
<dbReference type="OrthoDB" id="9808822at2"/>
<evidence type="ECO:0000313" key="9">
    <source>
        <dbReference type="EMBL" id="QDO97439.1"/>
    </source>
</evidence>
<evidence type="ECO:0000256" key="6">
    <source>
        <dbReference type="ARBA" id="ARBA00049117"/>
    </source>
</evidence>
<comment type="function">
    <text evidence="5">Zinc chaperone that directly transfers zinc cofactor to target proteins, thereby activating them. Zinc is transferred from the CXCC motif in the GTPase domain to the zinc binding site in target proteins in a process requiring GTP hydrolysis.</text>
</comment>
<organism evidence="9 10">
    <name type="scientific">Ferrovibrio terrae</name>
    <dbReference type="NCBI Taxonomy" id="2594003"/>
    <lineage>
        <taxon>Bacteria</taxon>
        <taxon>Pseudomonadati</taxon>
        <taxon>Pseudomonadota</taxon>
        <taxon>Alphaproteobacteria</taxon>
        <taxon>Rhodospirillales</taxon>
        <taxon>Rhodospirillaceae</taxon>
        <taxon>Ferrovibrio</taxon>
    </lineage>
</organism>
<comment type="similarity">
    <text evidence="4">Belongs to the SIMIBI class G3E GTPase family. ZNG1 subfamily.</text>
</comment>
<dbReference type="GO" id="GO:0000166">
    <property type="term" value="F:nucleotide binding"/>
    <property type="evidence" value="ECO:0007669"/>
    <property type="project" value="UniProtKB-KW"/>
</dbReference>
<keyword evidence="10" id="KW-1185">Reference proteome</keyword>
<evidence type="ECO:0000256" key="7">
    <source>
        <dbReference type="SAM" id="MobiDB-lite"/>
    </source>
</evidence>
<evidence type="ECO:0000256" key="4">
    <source>
        <dbReference type="ARBA" id="ARBA00034320"/>
    </source>
</evidence>
<dbReference type="SUPFAM" id="SSF90002">
    <property type="entry name" value="Hypothetical protein YjiA, C-terminal domain"/>
    <property type="match status" value="1"/>
</dbReference>
<evidence type="ECO:0000256" key="5">
    <source>
        <dbReference type="ARBA" id="ARBA00045658"/>
    </source>
</evidence>
<feature type="region of interest" description="Disordered" evidence="7">
    <location>
        <begin position="232"/>
        <end position="263"/>
    </location>
</feature>
<comment type="catalytic activity">
    <reaction evidence="6">
        <text>GTP + H2O = GDP + phosphate + H(+)</text>
        <dbReference type="Rhea" id="RHEA:19669"/>
        <dbReference type="ChEBI" id="CHEBI:15377"/>
        <dbReference type="ChEBI" id="CHEBI:15378"/>
        <dbReference type="ChEBI" id="CHEBI:37565"/>
        <dbReference type="ChEBI" id="CHEBI:43474"/>
        <dbReference type="ChEBI" id="CHEBI:58189"/>
    </reaction>
    <physiologicalReaction direction="left-to-right" evidence="6">
        <dbReference type="Rhea" id="RHEA:19670"/>
    </physiologicalReaction>
</comment>
<dbReference type="PANTHER" id="PTHR13748:SF62">
    <property type="entry name" value="COBW DOMAIN-CONTAINING PROTEIN"/>
    <property type="match status" value="1"/>
</dbReference>
<dbReference type="Pfam" id="PF02492">
    <property type="entry name" value="cobW"/>
    <property type="match status" value="1"/>
</dbReference>
<dbReference type="EMBL" id="CP041636">
    <property type="protein sequence ID" value="QDO97439.1"/>
    <property type="molecule type" value="Genomic_DNA"/>
</dbReference>
<evidence type="ECO:0000256" key="2">
    <source>
        <dbReference type="ARBA" id="ARBA00022801"/>
    </source>
</evidence>
<keyword evidence="2" id="KW-0378">Hydrolase</keyword>
<sequence>MSEQIDRRIPVSVITGFLGAGKSTLLNRLLRHPDMGDTAVIVNEFGEIGLDHALIASSKEDTILLSSGCLCCTVRGDLVNTFRDLTARRDAGEIKPFKRVVIETTGLADPAPVLHTLMSDPVVAERCRLESVVTLVDAVNGSGTLDHHTEAVKQAAVADRLVLTKVDLAEQKSVQHLRHRLQHLNPGAPVFTAIGGDIAPNQLFNAGLYDPKTKSFNVQNWLRAEAYGDDHDHHHDHDDHHHDHGHDHHDHAHEHHDHAHFQTAEGKVDVNRHDASIQSFCLTFDQPFEWNTLATWLDLLAAYRGDNLLRVKGLVNVAGVDRPVVIHGVQHLFHPPATIPAWPDDNRQSRIVFITRDLNREVIEQTLTALLQAEPSAPQQSHP</sequence>
<dbReference type="PANTHER" id="PTHR13748">
    <property type="entry name" value="COBW-RELATED"/>
    <property type="match status" value="1"/>
</dbReference>
<evidence type="ECO:0000256" key="3">
    <source>
        <dbReference type="ARBA" id="ARBA00023186"/>
    </source>
</evidence>
<dbReference type="SMART" id="SM00833">
    <property type="entry name" value="CobW_C"/>
    <property type="match status" value="1"/>
</dbReference>
<dbReference type="KEGG" id="fer:FNB15_09245"/>
<dbReference type="RefSeq" id="WP_144068420.1">
    <property type="nucleotide sequence ID" value="NZ_CP041636.1"/>
</dbReference>
<proteinExistence type="inferred from homology"/>
<evidence type="ECO:0000313" key="10">
    <source>
        <dbReference type="Proteomes" id="UP000317496"/>
    </source>
</evidence>
<dbReference type="Proteomes" id="UP000317496">
    <property type="component" value="Chromosome"/>
</dbReference>
<dbReference type="InterPro" id="IPR036627">
    <property type="entry name" value="CobW-likC_sf"/>
</dbReference>
<dbReference type="InterPro" id="IPR051316">
    <property type="entry name" value="Zinc-reg_GTPase_activator"/>
</dbReference>
<protein>
    <submittedName>
        <fullName evidence="9">GTP-binding protein</fullName>
    </submittedName>
</protein>
<reference evidence="9 10" key="1">
    <citation type="submission" date="2019-07" db="EMBL/GenBank/DDBJ databases">
        <title>Genome sequencing for Ferrovibrio sp. K5.</title>
        <authorList>
            <person name="Park S.-J."/>
        </authorList>
    </citation>
    <scope>NUCLEOTIDE SEQUENCE [LARGE SCALE GENOMIC DNA]</scope>
    <source>
        <strain evidence="9 10">K5</strain>
    </source>
</reference>
<dbReference type="InterPro" id="IPR027417">
    <property type="entry name" value="P-loop_NTPase"/>
</dbReference>
<dbReference type="CDD" id="cd03112">
    <property type="entry name" value="CobW-like"/>
    <property type="match status" value="1"/>
</dbReference>
<keyword evidence="1" id="KW-0547">Nucleotide-binding</keyword>
<accession>A0A516H0X5</accession>
<dbReference type="GO" id="GO:0016787">
    <property type="term" value="F:hydrolase activity"/>
    <property type="evidence" value="ECO:0007669"/>
    <property type="project" value="UniProtKB-KW"/>
</dbReference>
<feature type="domain" description="CobW C-terminal" evidence="8">
    <location>
        <begin position="277"/>
        <end position="371"/>
    </location>
</feature>
<dbReference type="Gene3D" id="3.40.50.300">
    <property type="entry name" value="P-loop containing nucleotide triphosphate hydrolases"/>
    <property type="match status" value="1"/>
</dbReference>
<name>A0A516H0X5_9PROT</name>
<dbReference type="AlphaFoldDB" id="A0A516H0X5"/>